<keyword evidence="4" id="KW-1185">Reference proteome</keyword>
<dbReference type="InterPro" id="IPR011990">
    <property type="entry name" value="TPR-like_helical_dom_sf"/>
</dbReference>
<comment type="caution">
    <text evidence="3">The sequence shown here is derived from an EMBL/GenBank/DDBJ whole genome shotgun (WGS) entry which is preliminary data.</text>
</comment>
<evidence type="ECO:0000313" key="4">
    <source>
        <dbReference type="Proteomes" id="UP000295341"/>
    </source>
</evidence>
<dbReference type="SUPFAM" id="SSF48452">
    <property type="entry name" value="TPR-like"/>
    <property type="match status" value="1"/>
</dbReference>
<evidence type="ECO:0000256" key="1">
    <source>
        <dbReference type="SAM" id="MobiDB-lite"/>
    </source>
</evidence>
<dbReference type="RefSeq" id="WP_133880141.1">
    <property type="nucleotide sequence ID" value="NZ_MWIN01000012.1"/>
</dbReference>
<protein>
    <submittedName>
        <fullName evidence="3">Uncharacterized protein</fullName>
    </submittedName>
</protein>
<evidence type="ECO:0000313" key="3">
    <source>
        <dbReference type="EMBL" id="TDU31569.1"/>
    </source>
</evidence>
<proteinExistence type="predicted"/>
<evidence type="ECO:0000256" key="2">
    <source>
        <dbReference type="SAM" id="Phobius"/>
    </source>
</evidence>
<dbReference type="Proteomes" id="UP000295341">
    <property type="component" value="Unassembled WGS sequence"/>
</dbReference>
<feature type="transmembrane region" description="Helical" evidence="2">
    <location>
        <begin position="46"/>
        <end position="64"/>
    </location>
</feature>
<gene>
    <name evidence="3" type="ORF">DFR24_0939</name>
</gene>
<keyword evidence="2" id="KW-0812">Transmembrane</keyword>
<dbReference type="OrthoDB" id="6286134at2"/>
<keyword evidence="2" id="KW-1133">Transmembrane helix</keyword>
<name>A0A4V3URK9_9GAMM</name>
<dbReference type="Gene3D" id="1.25.40.10">
    <property type="entry name" value="Tetratricopeptide repeat domain"/>
    <property type="match status" value="1"/>
</dbReference>
<organism evidence="3 4">
    <name type="scientific">Panacagrimonas perspica</name>
    <dbReference type="NCBI Taxonomy" id="381431"/>
    <lineage>
        <taxon>Bacteria</taxon>
        <taxon>Pseudomonadati</taxon>
        <taxon>Pseudomonadota</taxon>
        <taxon>Gammaproteobacteria</taxon>
        <taxon>Nevskiales</taxon>
        <taxon>Nevskiaceae</taxon>
        <taxon>Panacagrimonas</taxon>
    </lineage>
</organism>
<accession>A0A4V3URK9</accession>
<dbReference type="AlphaFoldDB" id="A0A4V3URK9"/>
<sequence>MRPESEAPPQADFERIVARRPAGLETPGTRTAVSADAAARISATSFWIAAIALAVIAALVFLVLPKLVSGTTQTPAPAEPAATAPPTEEAAAAPPTPPTAASTSQVFDDAALLDARAAAQTARNQYEEQVAVLQSRGAQTWAASPLAQAQSQAAAGASAFAGRDFPASRTSYQAAASSTAALLAQIPPQLSAALTAGASALEASEKVAAQQAYERARMFEPDNKAAARGLERVASLDAVRAQVDTARRLEQAGDVVGARAAWKQALALDADTQSARDALARLDAQAGDAEFRRALGETLDALDRGNYELAEKRLARARALRANDAGVQQASARLADARRSQKLAALEKEASAQANAEDWTAAIASYRAALQIDSTVAFARDGLVQAEPRAGLSQRLQDIVDRPERLSTASIAADAERSLAQARAIASPGPRLGAQIAAAERAIAGAATPVDVQIQSDGKTEVTLYKVGSLGRFTTHKLQLKPGHYVAIGSRAGYRDVRHEFDVASGAANVSVEVRCEEAL</sequence>
<dbReference type="EMBL" id="SOBT01000008">
    <property type="protein sequence ID" value="TDU31569.1"/>
    <property type="molecule type" value="Genomic_DNA"/>
</dbReference>
<feature type="region of interest" description="Disordered" evidence="1">
    <location>
        <begin position="72"/>
        <end position="104"/>
    </location>
</feature>
<keyword evidence="2" id="KW-0472">Membrane</keyword>
<feature type="compositionally biased region" description="Low complexity" evidence="1">
    <location>
        <begin position="74"/>
        <end position="93"/>
    </location>
</feature>
<reference evidence="3 4" key="1">
    <citation type="submission" date="2019-03" db="EMBL/GenBank/DDBJ databases">
        <title>Genomic Encyclopedia of Type Strains, Phase IV (KMG-IV): sequencing the most valuable type-strain genomes for metagenomic binning, comparative biology and taxonomic classification.</title>
        <authorList>
            <person name="Goeker M."/>
        </authorList>
    </citation>
    <scope>NUCLEOTIDE SEQUENCE [LARGE SCALE GENOMIC DNA]</scope>
    <source>
        <strain evidence="3 4">DSM 26377</strain>
    </source>
</reference>